<evidence type="ECO:0000313" key="2">
    <source>
        <dbReference type="EMBL" id="VAX01799.1"/>
    </source>
</evidence>
<keyword evidence="1" id="KW-0812">Transmembrane</keyword>
<sequence>MSFILINNNAFNVKLRTKISECNINSAIFLTLGFTLLLLYLLQLISGYRLEFLYELQQNNYYKQITGYLLLLYVLYQFRLAKVRNNTEQLRYYCSLHKMQGVAAPLVLYVHSMELGYAYQVLLSCLFLFNCFVGLVSPQQLKIRNALYVNSWLILHVSIAILIVGLVLYHLFITYWYS</sequence>
<evidence type="ECO:0000256" key="1">
    <source>
        <dbReference type="SAM" id="Phobius"/>
    </source>
</evidence>
<reference evidence="2" key="1">
    <citation type="submission" date="2018-06" db="EMBL/GenBank/DDBJ databases">
        <authorList>
            <person name="Zhirakovskaya E."/>
        </authorList>
    </citation>
    <scope>NUCLEOTIDE SEQUENCE</scope>
</reference>
<name>A0A3B1A7U9_9ZZZZ</name>
<feature type="transmembrane region" description="Helical" evidence="1">
    <location>
        <begin position="148"/>
        <end position="177"/>
    </location>
</feature>
<feature type="transmembrane region" description="Helical" evidence="1">
    <location>
        <begin position="22"/>
        <end position="41"/>
    </location>
</feature>
<dbReference type="AlphaFoldDB" id="A0A3B1A7U9"/>
<evidence type="ECO:0008006" key="3">
    <source>
        <dbReference type="Google" id="ProtNLM"/>
    </source>
</evidence>
<keyword evidence="1" id="KW-1133">Transmembrane helix</keyword>
<proteinExistence type="predicted"/>
<accession>A0A3B1A7U9</accession>
<keyword evidence="1" id="KW-0472">Membrane</keyword>
<feature type="transmembrane region" description="Helical" evidence="1">
    <location>
        <begin position="117"/>
        <end position="136"/>
    </location>
</feature>
<organism evidence="2">
    <name type="scientific">hydrothermal vent metagenome</name>
    <dbReference type="NCBI Taxonomy" id="652676"/>
    <lineage>
        <taxon>unclassified sequences</taxon>
        <taxon>metagenomes</taxon>
        <taxon>ecological metagenomes</taxon>
    </lineage>
</organism>
<protein>
    <recommendedName>
        <fullName evidence="3">Cytochrome b561 bacterial/Ni-hydrogenase domain-containing protein</fullName>
    </recommendedName>
</protein>
<dbReference type="EMBL" id="UOFS01000050">
    <property type="protein sequence ID" value="VAX01799.1"/>
    <property type="molecule type" value="Genomic_DNA"/>
</dbReference>
<gene>
    <name evidence="2" type="ORF">MNBD_GAMMA22-150</name>
</gene>